<name>A0ABY6QQ20_9ACTN</name>
<evidence type="ECO:0008006" key="3">
    <source>
        <dbReference type="Google" id="ProtNLM"/>
    </source>
</evidence>
<evidence type="ECO:0000313" key="1">
    <source>
        <dbReference type="EMBL" id="UZX19566.1"/>
    </source>
</evidence>
<gene>
    <name evidence="1" type="ORF">LDH80_01915</name>
</gene>
<dbReference type="Proteomes" id="UP001164506">
    <property type="component" value="Chromosome"/>
</dbReference>
<proteinExistence type="predicted"/>
<keyword evidence="2" id="KW-1185">Reference proteome</keyword>
<accession>A0ABY6QQ20</accession>
<dbReference type="GeneID" id="95598159"/>
<sequence length="53" mass="5848">MSRVYDDVRPAGAYEQGNGLPERSLRAWVELISSHIRGPSPSIVEIGRRTLPG</sequence>
<dbReference type="EMBL" id="CP084204">
    <property type="protein sequence ID" value="UZX19566.1"/>
    <property type="molecule type" value="Genomic_DNA"/>
</dbReference>
<protein>
    <recommendedName>
        <fullName evidence="3">Transposase</fullName>
    </recommendedName>
</protein>
<dbReference type="RefSeq" id="WP_190103101.1">
    <property type="nucleotide sequence ID" value="NZ_BMUH01000004.1"/>
</dbReference>
<organism evidence="1 2">
    <name type="scientific">Streptomyces tanashiensis</name>
    <dbReference type="NCBI Taxonomy" id="67367"/>
    <lineage>
        <taxon>Bacteria</taxon>
        <taxon>Bacillati</taxon>
        <taxon>Actinomycetota</taxon>
        <taxon>Actinomycetes</taxon>
        <taxon>Kitasatosporales</taxon>
        <taxon>Streptomycetaceae</taxon>
        <taxon>Streptomyces</taxon>
    </lineage>
</organism>
<evidence type="ECO:0000313" key="2">
    <source>
        <dbReference type="Proteomes" id="UP001164506"/>
    </source>
</evidence>
<reference evidence="1" key="1">
    <citation type="submission" date="2021-09" db="EMBL/GenBank/DDBJ databases">
        <title>Complete genome sequence and metabolic characterization of Streptomyces tanashiensis DSM 731 the producer of antibacterial Kalafungin and diverse secondary metabolites.</title>
        <authorList>
            <person name="Abbasi M.N."/>
            <person name="Anwar M.N."/>
            <person name="Alam K."/>
            <person name="Shoaib M."/>
            <person name="Lin Z."/>
            <person name="Hayat M."/>
            <person name="Ali M.I."/>
            <person name="Malik H.M.T."/>
            <person name="Ahmed I."/>
            <person name="Li A."/>
            <person name="Hailong Wang H."/>
            <person name="Zhang Y."/>
        </authorList>
    </citation>
    <scope>NUCLEOTIDE SEQUENCE</scope>
    <source>
        <strain evidence="1">Kala</strain>
    </source>
</reference>